<feature type="binding site" evidence="1">
    <location>
        <position position="128"/>
    </location>
    <ligand>
        <name>substrate</name>
    </ligand>
</feature>
<dbReference type="SUPFAM" id="SSF51197">
    <property type="entry name" value="Clavaminate synthase-like"/>
    <property type="match status" value="1"/>
</dbReference>
<feature type="region of interest" description="Disordered" evidence="2">
    <location>
        <begin position="192"/>
        <end position="211"/>
    </location>
</feature>
<feature type="binding site" evidence="1">
    <location>
        <begin position="73"/>
        <end position="75"/>
    </location>
    <ligand>
        <name>substrate</name>
    </ligand>
</feature>
<dbReference type="AlphaFoldDB" id="A0A8J2WVQ3"/>
<dbReference type="InterPro" id="IPR032852">
    <property type="entry name" value="ALKBH2"/>
</dbReference>
<dbReference type="EMBL" id="CAKKNE010000002">
    <property type="protein sequence ID" value="CAH0367570.1"/>
    <property type="molecule type" value="Genomic_DNA"/>
</dbReference>
<reference evidence="4" key="1">
    <citation type="submission" date="2021-11" db="EMBL/GenBank/DDBJ databases">
        <authorList>
            <consortium name="Genoscope - CEA"/>
            <person name="William W."/>
        </authorList>
    </citation>
    <scope>NUCLEOTIDE SEQUENCE</scope>
</reference>
<dbReference type="GO" id="GO:0008198">
    <property type="term" value="F:ferrous iron binding"/>
    <property type="evidence" value="ECO:0007669"/>
    <property type="project" value="TreeGrafter"/>
</dbReference>
<evidence type="ECO:0000259" key="3">
    <source>
        <dbReference type="PROSITE" id="PS51471"/>
    </source>
</evidence>
<feature type="binding site" evidence="1">
    <location>
        <position position="193"/>
    </location>
    <ligand>
        <name>2-oxoglutarate</name>
        <dbReference type="ChEBI" id="CHEBI:16810"/>
    </ligand>
</feature>
<accession>A0A8J2WVQ3</accession>
<comment type="caution">
    <text evidence="4">The sequence shown here is derived from an EMBL/GenBank/DDBJ whole genome shotgun (WGS) entry which is preliminary data.</text>
</comment>
<gene>
    <name evidence="4" type="ORF">PECAL_2P05970</name>
</gene>
<dbReference type="GO" id="GO:0006307">
    <property type="term" value="P:DNA alkylation repair"/>
    <property type="evidence" value="ECO:0007669"/>
    <property type="project" value="TreeGrafter"/>
</dbReference>
<dbReference type="InterPro" id="IPR005123">
    <property type="entry name" value="Oxoglu/Fe-dep_dioxygenase_dom"/>
</dbReference>
<dbReference type="Proteomes" id="UP000789595">
    <property type="component" value="Unassembled WGS sequence"/>
</dbReference>
<keyword evidence="5" id="KW-1185">Reference proteome</keyword>
<evidence type="ECO:0000256" key="2">
    <source>
        <dbReference type="SAM" id="MobiDB-lite"/>
    </source>
</evidence>
<sequence length="230" mass="25786">MMKATELHARLGGTLHTLSAASWALHVSRWRPSTPARFDAEWELHPAERREVVVFNRRCYENRYSRAFGDVSYAYAGQVAQATPIESTTACGELLSECNEALGSGSDLNSCLQNWYEPDHWLGDHRDDERALVPSAPVASVSWGASRRFTLKPRKKVPASLEADAADSVPLELYLGDGDLLIMGGSCQQTHVHGVPKRRKKDEGEPGRRISWTFRQFRAPGDLLARKRKR</sequence>
<dbReference type="Pfam" id="PF13532">
    <property type="entry name" value="2OG-FeII_Oxy_2"/>
    <property type="match status" value="1"/>
</dbReference>
<proteinExistence type="predicted"/>
<feature type="binding site" evidence="1">
    <location>
        <position position="213"/>
    </location>
    <ligand>
        <name>2-oxoglutarate</name>
        <dbReference type="ChEBI" id="CHEBI:16810"/>
    </ligand>
</feature>
<protein>
    <recommendedName>
        <fullName evidence="3">Fe2OG dioxygenase domain-containing protein</fullName>
    </recommendedName>
</protein>
<feature type="binding site" evidence="1">
    <location>
        <position position="209"/>
    </location>
    <ligand>
        <name>2-oxoglutarate</name>
        <dbReference type="ChEBI" id="CHEBI:16810"/>
    </ligand>
</feature>
<dbReference type="PANTHER" id="PTHR31573">
    <property type="entry name" value="ALPHA-KETOGLUTARATE-DEPENDENT DIOXYGENASE ALKB HOMOLOG 2"/>
    <property type="match status" value="1"/>
</dbReference>
<feature type="binding site" evidence="1">
    <location>
        <position position="116"/>
    </location>
    <ligand>
        <name>2-oxoglutarate</name>
        <dbReference type="ChEBI" id="CHEBI:16810"/>
    </ligand>
</feature>
<dbReference type="InterPro" id="IPR027450">
    <property type="entry name" value="AlkB-like"/>
</dbReference>
<name>A0A8J2WVQ3_9STRA</name>
<feature type="binding site" evidence="1">
    <location>
        <position position="125"/>
    </location>
    <ligand>
        <name>2-oxoglutarate</name>
        <dbReference type="ChEBI" id="CHEBI:16810"/>
    </ligand>
</feature>
<feature type="binding site" evidence="1">
    <location>
        <position position="114"/>
    </location>
    <ligand>
        <name>2-oxoglutarate</name>
        <dbReference type="ChEBI" id="CHEBI:16810"/>
    </ligand>
</feature>
<feature type="binding site" evidence="1">
    <location>
        <begin position="55"/>
        <end position="57"/>
    </location>
    <ligand>
        <name>substrate</name>
    </ligand>
</feature>
<evidence type="ECO:0000313" key="5">
    <source>
        <dbReference type="Proteomes" id="UP000789595"/>
    </source>
</evidence>
<dbReference type="PROSITE" id="PS51471">
    <property type="entry name" value="FE2OG_OXY"/>
    <property type="match status" value="1"/>
</dbReference>
<dbReference type="OrthoDB" id="545910at2759"/>
<dbReference type="GO" id="GO:0051747">
    <property type="term" value="F:cytosine C-5 DNA demethylase activity"/>
    <property type="evidence" value="ECO:0007669"/>
    <property type="project" value="TreeGrafter"/>
</dbReference>
<feature type="binding site" evidence="1">
    <location>
        <position position="215"/>
    </location>
    <ligand>
        <name>2-oxoglutarate</name>
        <dbReference type="ChEBI" id="CHEBI:16810"/>
    </ligand>
</feature>
<evidence type="ECO:0000313" key="4">
    <source>
        <dbReference type="EMBL" id="CAH0367570.1"/>
    </source>
</evidence>
<dbReference type="Gene3D" id="2.60.120.590">
    <property type="entry name" value="Alpha-ketoglutarate-dependent dioxygenase AlkB-like"/>
    <property type="match status" value="1"/>
</dbReference>
<evidence type="ECO:0000256" key="1">
    <source>
        <dbReference type="PIRSR" id="PIRSR632852-1"/>
    </source>
</evidence>
<organism evidence="4 5">
    <name type="scientific">Pelagomonas calceolata</name>
    <dbReference type="NCBI Taxonomy" id="35677"/>
    <lineage>
        <taxon>Eukaryota</taxon>
        <taxon>Sar</taxon>
        <taxon>Stramenopiles</taxon>
        <taxon>Ochrophyta</taxon>
        <taxon>Pelagophyceae</taxon>
        <taxon>Pelagomonadales</taxon>
        <taxon>Pelagomonadaceae</taxon>
        <taxon>Pelagomonas</taxon>
    </lineage>
</organism>
<dbReference type="GO" id="GO:0035516">
    <property type="term" value="F:broad specificity oxidative DNA demethylase activity"/>
    <property type="evidence" value="ECO:0007669"/>
    <property type="project" value="TreeGrafter"/>
</dbReference>
<feature type="domain" description="Fe2OG dioxygenase" evidence="3">
    <location>
        <begin position="107"/>
        <end position="218"/>
    </location>
</feature>
<dbReference type="InterPro" id="IPR037151">
    <property type="entry name" value="AlkB-like_sf"/>
</dbReference>
<dbReference type="PANTHER" id="PTHR31573:SF1">
    <property type="entry name" value="DNA OXIDATIVE DEMETHYLASE ALKBH2"/>
    <property type="match status" value="1"/>
</dbReference>